<dbReference type="Pfam" id="PF00072">
    <property type="entry name" value="Response_reg"/>
    <property type="match status" value="1"/>
</dbReference>
<evidence type="ECO:0000313" key="5">
    <source>
        <dbReference type="Proteomes" id="UP000182719"/>
    </source>
</evidence>
<dbReference type="InterPro" id="IPR011006">
    <property type="entry name" value="CheY-like_superfamily"/>
</dbReference>
<dbReference type="Proteomes" id="UP000182719">
    <property type="component" value="Unassembled WGS sequence"/>
</dbReference>
<dbReference type="GO" id="GO:0000160">
    <property type="term" value="P:phosphorelay signal transduction system"/>
    <property type="evidence" value="ECO:0007669"/>
    <property type="project" value="InterPro"/>
</dbReference>
<proteinExistence type="predicted"/>
<dbReference type="SMART" id="SM00448">
    <property type="entry name" value="REC"/>
    <property type="match status" value="1"/>
</dbReference>
<gene>
    <name evidence="4" type="ORF">SAMN05444354_108228</name>
</gene>
<feature type="modified residue" description="4-aspartylphosphate" evidence="2">
    <location>
        <position position="52"/>
    </location>
</feature>
<evidence type="ECO:0000259" key="3">
    <source>
        <dbReference type="PROSITE" id="PS50110"/>
    </source>
</evidence>
<dbReference type="CDD" id="cd00156">
    <property type="entry name" value="REC"/>
    <property type="match status" value="1"/>
</dbReference>
<dbReference type="InterPro" id="IPR050595">
    <property type="entry name" value="Bact_response_regulator"/>
</dbReference>
<dbReference type="OrthoDB" id="9790791at2"/>
<organism evidence="4 5">
    <name type="scientific">Stigmatella aurantiaca</name>
    <dbReference type="NCBI Taxonomy" id="41"/>
    <lineage>
        <taxon>Bacteria</taxon>
        <taxon>Pseudomonadati</taxon>
        <taxon>Myxococcota</taxon>
        <taxon>Myxococcia</taxon>
        <taxon>Myxococcales</taxon>
        <taxon>Cystobacterineae</taxon>
        <taxon>Archangiaceae</taxon>
        <taxon>Stigmatella</taxon>
    </lineage>
</organism>
<keyword evidence="5" id="KW-1185">Reference proteome</keyword>
<dbReference type="SUPFAM" id="SSF52172">
    <property type="entry name" value="CheY-like"/>
    <property type="match status" value="1"/>
</dbReference>
<sequence>MKPRVLIVENTWTMRETLRLLLSGEFECSVAADGETGLAQLLEHPVDVLVSDVGLDGMDGYELCCRARAEPRLQHLRILFVSGHMPRLNAPACCQPDAYLVKPVKPPVLIAHLHALLHPEPAELPLRVGRQH</sequence>
<dbReference type="Gene3D" id="3.40.50.2300">
    <property type="match status" value="1"/>
</dbReference>
<dbReference type="EMBL" id="FOAP01000008">
    <property type="protein sequence ID" value="SEL78497.1"/>
    <property type="molecule type" value="Genomic_DNA"/>
</dbReference>
<evidence type="ECO:0000256" key="2">
    <source>
        <dbReference type="PROSITE-ProRule" id="PRU00169"/>
    </source>
</evidence>
<feature type="domain" description="Response regulatory" evidence="3">
    <location>
        <begin position="4"/>
        <end position="117"/>
    </location>
</feature>
<dbReference type="AlphaFoldDB" id="A0A1H7T3X7"/>
<accession>A0A1H7T3X7</accession>
<protein>
    <submittedName>
        <fullName evidence="4">Response regulator receiver domain-containing protein</fullName>
    </submittedName>
</protein>
<dbReference type="PANTHER" id="PTHR44591:SF18">
    <property type="entry name" value="REGULATORY PROTEIN"/>
    <property type="match status" value="1"/>
</dbReference>
<dbReference type="InterPro" id="IPR001789">
    <property type="entry name" value="Sig_transdc_resp-reg_receiver"/>
</dbReference>
<keyword evidence="1 2" id="KW-0597">Phosphoprotein</keyword>
<dbReference type="PROSITE" id="PS50110">
    <property type="entry name" value="RESPONSE_REGULATORY"/>
    <property type="match status" value="1"/>
</dbReference>
<name>A0A1H7T3X7_STIAU</name>
<evidence type="ECO:0000256" key="1">
    <source>
        <dbReference type="ARBA" id="ARBA00022553"/>
    </source>
</evidence>
<dbReference type="PANTHER" id="PTHR44591">
    <property type="entry name" value="STRESS RESPONSE REGULATOR PROTEIN 1"/>
    <property type="match status" value="1"/>
</dbReference>
<dbReference type="RefSeq" id="WP_075007597.1">
    <property type="nucleotide sequence ID" value="NZ_FOAP01000008.1"/>
</dbReference>
<reference evidence="5" key="1">
    <citation type="submission" date="2016-10" db="EMBL/GenBank/DDBJ databases">
        <authorList>
            <person name="Varghese N."/>
            <person name="Submissions S."/>
        </authorList>
    </citation>
    <scope>NUCLEOTIDE SEQUENCE [LARGE SCALE GENOMIC DNA]</scope>
    <source>
        <strain evidence="5">DSM 17044</strain>
    </source>
</reference>
<evidence type="ECO:0000313" key="4">
    <source>
        <dbReference type="EMBL" id="SEL78497.1"/>
    </source>
</evidence>